<dbReference type="Gene3D" id="1.10.760.10">
    <property type="entry name" value="Cytochrome c-like domain"/>
    <property type="match status" value="1"/>
</dbReference>
<dbReference type="InterPro" id="IPR009056">
    <property type="entry name" value="Cyt_c-like_dom"/>
</dbReference>
<evidence type="ECO:0000256" key="3">
    <source>
        <dbReference type="ARBA" id="ARBA00023004"/>
    </source>
</evidence>
<keyword evidence="2 4" id="KW-0479">Metal-binding</keyword>
<dbReference type="Proteomes" id="UP000294914">
    <property type="component" value="Unassembled WGS sequence"/>
</dbReference>
<accession>A0A4R8INZ0</accession>
<dbReference type="InterPro" id="IPR036909">
    <property type="entry name" value="Cyt_c-like_dom_sf"/>
</dbReference>
<keyword evidence="7" id="KW-1185">Reference proteome</keyword>
<evidence type="ECO:0000256" key="1">
    <source>
        <dbReference type="ARBA" id="ARBA00022617"/>
    </source>
</evidence>
<dbReference type="GO" id="GO:0009055">
    <property type="term" value="F:electron transfer activity"/>
    <property type="evidence" value="ECO:0007669"/>
    <property type="project" value="InterPro"/>
</dbReference>
<proteinExistence type="predicted"/>
<dbReference type="GO" id="GO:0020037">
    <property type="term" value="F:heme binding"/>
    <property type="evidence" value="ECO:0007669"/>
    <property type="project" value="InterPro"/>
</dbReference>
<dbReference type="EMBL" id="SOQX01000002">
    <property type="protein sequence ID" value="TDY02622.1"/>
    <property type="molecule type" value="Genomic_DNA"/>
</dbReference>
<keyword evidence="1 4" id="KW-0349">Heme</keyword>
<dbReference type="Pfam" id="PF13442">
    <property type="entry name" value="Cytochrome_CBB3"/>
    <property type="match status" value="1"/>
</dbReference>
<dbReference type="RefSeq" id="WP_134081753.1">
    <property type="nucleotide sequence ID" value="NZ_SOQX01000002.1"/>
</dbReference>
<dbReference type="OrthoDB" id="9779283at2"/>
<sequence>MKKVLVTIIVMVVVMAAAALGVIYGGAYDVAASTSDSPLVRWALTTTRENAVKREAQGIEVPESVHQPDQALLRRGFVHYDDMCVTCHAAPGVDPGEIRAGLNPKPPRLARRASKRSLAELFWVSKHGIRMTGMPAWGETHSDEELWAVVAFVKHLPKLSAQEYAAMREQADNAGHQHEGHAH</sequence>
<dbReference type="SUPFAM" id="SSF46626">
    <property type="entry name" value="Cytochrome c"/>
    <property type="match status" value="1"/>
</dbReference>
<dbReference type="AlphaFoldDB" id="A0A4R8INZ0"/>
<name>A0A4R8INZ0_9GAMM</name>
<comment type="caution">
    <text evidence="6">The sequence shown here is derived from an EMBL/GenBank/DDBJ whole genome shotgun (WGS) entry which is preliminary data.</text>
</comment>
<dbReference type="GO" id="GO:0046872">
    <property type="term" value="F:metal ion binding"/>
    <property type="evidence" value="ECO:0007669"/>
    <property type="project" value="UniProtKB-KW"/>
</dbReference>
<evidence type="ECO:0000313" key="6">
    <source>
        <dbReference type="EMBL" id="TDY02622.1"/>
    </source>
</evidence>
<evidence type="ECO:0000256" key="2">
    <source>
        <dbReference type="ARBA" id="ARBA00022723"/>
    </source>
</evidence>
<evidence type="ECO:0000259" key="5">
    <source>
        <dbReference type="PROSITE" id="PS51007"/>
    </source>
</evidence>
<feature type="domain" description="Cytochrome c" evidence="5">
    <location>
        <begin position="71"/>
        <end position="157"/>
    </location>
</feature>
<protein>
    <submittedName>
        <fullName evidence="6">Cbb3-type cytochrome c oxidase subunit III</fullName>
    </submittedName>
</protein>
<keyword evidence="3 4" id="KW-0408">Iron</keyword>
<evidence type="ECO:0000256" key="4">
    <source>
        <dbReference type="PROSITE-ProRule" id="PRU00433"/>
    </source>
</evidence>
<reference evidence="6 7" key="1">
    <citation type="submission" date="2019-03" db="EMBL/GenBank/DDBJ databases">
        <title>Genomic Encyclopedia of Type Strains, Phase IV (KMG-IV): sequencing the most valuable type-strain genomes for metagenomic binning, comparative biology and taxonomic classification.</title>
        <authorList>
            <person name="Goeker M."/>
        </authorList>
    </citation>
    <scope>NUCLEOTIDE SEQUENCE [LARGE SCALE GENOMIC DNA]</scope>
    <source>
        <strain evidence="6 7">DSM 16326</strain>
    </source>
</reference>
<organism evidence="6 7">
    <name type="scientific">Thiohalophilus thiocyanatoxydans</name>
    <dbReference type="NCBI Taxonomy" id="381308"/>
    <lineage>
        <taxon>Bacteria</taxon>
        <taxon>Pseudomonadati</taxon>
        <taxon>Pseudomonadota</taxon>
        <taxon>Gammaproteobacteria</taxon>
        <taxon>Thiohalomonadales</taxon>
        <taxon>Thiohalophilaceae</taxon>
        <taxon>Thiohalophilus</taxon>
    </lineage>
</organism>
<dbReference type="PROSITE" id="PS51007">
    <property type="entry name" value="CYTC"/>
    <property type="match status" value="1"/>
</dbReference>
<gene>
    <name evidence="6" type="ORF">EDC23_0997</name>
</gene>
<evidence type="ECO:0000313" key="7">
    <source>
        <dbReference type="Proteomes" id="UP000294914"/>
    </source>
</evidence>